<protein>
    <submittedName>
        <fullName evidence="1">Uncharacterized protein</fullName>
    </submittedName>
</protein>
<keyword evidence="2" id="KW-1185">Reference proteome</keyword>
<sequence>MSSTLLEVTVASHEEVEPLERTIVKDLQKEPASSKDTIREYHRRHPAASVVDGNEEHKDLLKEEPFLNGYPFLN</sequence>
<comment type="caution">
    <text evidence="1">The sequence shown here is derived from an EMBL/GenBank/DDBJ whole genome shotgun (WGS) entry which is preliminary data.</text>
</comment>
<organism evidence="1 2">
    <name type="scientific">Vaccinium darrowii</name>
    <dbReference type="NCBI Taxonomy" id="229202"/>
    <lineage>
        <taxon>Eukaryota</taxon>
        <taxon>Viridiplantae</taxon>
        <taxon>Streptophyta</taxon>
        <taxon>Embryophyta</taxon>
        <taxon>Tracheophyta</taxon>
        <taxon>Spermatophyta</taxon>
        <taxon>Magnoliopsida</taxon>
        <taxon>eudicotyledons</taxon>
        <taxon>Gunneridae</taxon>
        <taxon>Pentapetalae</taxon>
        <taxon>asterids</taxon>
        <taxon>Ericales</taxon>
        <taxon>Ericaceae</taxon>
        <taxon>Vaccinioideae</taxon>
        <taxon>Vaccinieae</taxon>
        <taxon>Vaccinium</taxon>
    </lineage>
</organism>
<accession>A0ACB7YS07</accession>
<dbReference type="EMBL" id="CM037161">
    <property type="protein sequence ID" value="KAH7855942.1"/>
    <property type="molecule type" value="Genomic_DNA"/>
</dbReference>
<gene>
    <name evidence="1" type="ORF">Vadar_030844</name>
</gene>
<evidence type="ECO:0000313" key="1">
    <source>
        <dbReference type="EMBL" id="KAH7855942.1"/>
    </source>
</evidence>
<evidence type="ECO:0000313" key="2">
    <source>
        <dbReference type="Proteomes" id="UP000828048"/>
    </source>
</evidence>
<reference evidence="1 2" key="1">
    <citation type="journal article" date="2021" name="Hortic Res">
        <title>High-quality reference genome and annotation aids understanding of berry development for evergreen blueberry (Vaccinium darrowii).</title>
        <authorList>
            <person name="Yu J."/>
            <person name="Hulse-Kemp A.M."/>
            <person name="Babiker E."/>
            <person name="Staton M."/>
        </authorList>
    </citation>
    <scope>NUCLEOTIDE SEQUENCE [LARGE SCALE GENOMIC DNA]</scope>
    <source>
        <strain evidence="2">cv. NJ 8807/NJ 8810</strain>
        <tissue evidence="1">Young leaf</tissue>
    </source>
</reference>
<name>A0ACB7YS07_9ERIC</name>
<proteinExistence type="predicted"/>
<dbReference type="Proteomes" id="UP000828048">
    <property type="component" value="Chromosome 11"/>
</dbReference>